<feature type="compositionally biased region" description="Acidic residues" evidence="11">
    <location>
        <begin position="452"/>
        <end position="469"/>
    </location>
</feature>
<evidence type="ECO:0000256" key="1">
    <source>
        <dbReference type="ARBA" id="ARBA00004604"/>
    </source>
</evidence>
<dbReference type="SMART" id="SM01362">
    <property type="entry name" value="DUF663"/>
    <property type="match status" value="1"/>
</dbReference>
<feature type="compositionally biased region" description="Acidic residues" evidence="11">
    <location>
        <begin position="527"/>
        <end position="551"/>
    </location>
</feature>
<proteinExistence type="inferred from homology"/>
<sequence>MPASLVPWDNHESVLIRAVMDDQKHRAHRPSQSGGKANKKEGKEKKSGFNEKAFAPKSGRRADKQGRRNAERDQTRLHVPLVDRTPDDDPPPVIIAIVGPSGVGKTTLLKSLVRRFTKQTLNDAKGPITVVSGKKRRLTFIECNNDMNSMIDIGKIADLVLLMVDGSFGFEMETFEFLNILQSHGFPKVIGVLTHLDLIKKAATLKDTKKALKKRFWTEIYQGAKLFYLSGVLNGRYPDTEILNLTRFISVMKFRPLVFRNTHPYLLADRLEDLTPRELVRTSKGKCDRTVTVYGYVRGTNLRSGMKVHIPGVGDLDMASVTVLGDPCPLPTADSEKRRKLSEKKKLLIHAPMSDVGGVMYDKDAVWVNVPGNFTRGNTDVLQGEGEQMVMDLQDVDATLADRMAQSNIRLFGSSSKALALDQTRRLTESDEFDEEDDEEDGSEGSDSGFGSDEEGEDDDEGWEMDEDAAPVRTDNTGRSHRRTGTRSLPSAAKERTEIAYADSDSDLGEAEDEGFTSRAGRRVRMEDDEDEDIPSDEDGEFDDAGDEEDESIPRWKANLADRAKDLAAKGGQKQRRKDWIKLIYNSDLTPEEILHGKQEDLNNDAEEEDDFFQVKDKNNASDDPEALDAGKVAVDGEALKRWEDEEMLESIRHLFITGGDGPSAEGDDGEQFHGDEDQEAEDDEDGDDAAEEGGAPQSKSKRTHLSRADALAAKKEILKRKFDEQYDDPEGAKADFYDEKKDEMARQLALNRAEFDGVDPEARALVEGYRPGQYVRIELADVPCEMVENFDPTYPIVVGGLLPAEERFGYVQVRIKRHRWFAKTLKNNDPLILSLGWRRFQTLPIYSLDDHSIRMRMLKYTPEHMHCYATFYGPVTLPNTGFCAFNSLSAKAPGFRVAATGVVLDIDRSAKIVKKIKLTGTPYKIFKNTAFVKDMFSSALEVAKFEGANVRTVSGIRGQVKKALPKPDGAFRATFEDKVLKSDIIFLRAWYSIQPRKFYNPVTSLLLSEKSSWTGMRLTGQVRHETGTKTPLQVNSTYKKIERAPRRFNPLIVPKKLQAQLPYGSKPKLMAPQRAATYLQKRAVVMEPDEKKALALMQQIRALRKDQVARRHEKKDEKKAERAKKLAKEEAKKGEREKERKKDVMRIAGQKSKREAEMQEGRGAKRRKT</sequence>
<reference evidence="13 14" key="1">
    <citation type="journal article" date="2020" name="ISME J.">
        <title>Uncovering the hidden diversity of litter-decomposition mechanisms in mushroom-forming fungi.</title>
        <authorList>
            <person name="Floudas D."/>
            <person name="Bentzer J."/>
            <person name="Ahren D."/>
            <person name="Johansson T."/>
            <person name="Persson P."/>
            <person name="Tunlid A."/>
        </authorList>
    </citation>
    <scope>NUCLEOTIDE SEQUENCE [LARGE SCALE GENOMIC DNA]</scope>
    <source>
        <strain evidence="13 14">CBS 101986</strain>
    </source>
</reference>
<dbReference type="Pfam" id="PF08142">
    <property type="entry name" value="AARP2CN"/>
    <property type="match status" value="1"/>
</dbReference>
<feature type="compositionally biased region" description="Basic and acidic residues" evidence="11">
    <location>
        <begin position="38"/>
        <end position="49"/>
    </location>
</feature>
<feature type="compositionally biased region" description="Acidic residues" evidence="11">
    <location>
        <begin position="504"/>
        <end position="515"/>
    </location>
</feature>
<gene>
    <name evidence="13" type="ORF">D9619_007449</name>
</gene>
<dbReference type="SMART" id="SM00785">
    <property type="entry name" value="AARP2CN"/>
    <property type="match status" value="1"/>
</dbReference>
<dbReference type="Pfam" id="PF04950">
    <property type="entry name" value="RIBIOP_C"/>
    <property type="match status" value="1"/>
</dbReference>
<dbReference type="PANTHER" id="PTHR12858:SF2">
    <property type="entry name" value="RIBOSOME BIOGENESIS PROTEIN BMS1 HOMOLOG"/>
    <property type="match status" value="1"/>
</dbReference>
<dbReference type="InterPro" id="IPR037875">
    <property type="entry name" value="Bms1_N"/>
</dbReference>
<dbReference type="GO" id="GO:0005525">
    <property type="term" value="F:GTP binding"/>
    <property type="evidence" value="ECO:0007669"/>
    <property type="project" value="UniProtKB-KW"/>
</dbReference>
<evidence type="ECO:0000259" key="12">
    <source>
        <dbReference type="PROSITE" id="PS51714"/>
    </source>
</evidence>
<name>A0A8H5EWY2_9AGAR</name>
<dbReference type="GO" id="GO:0003924">
    <property type="term" value="F:GTPase activity"/>
    <property type="evidence" value="ECO:0007669"/>
    <property type="project" value="TreeGrafter"/>
</dbReference>
<protein>
    <recommendedName>
        <fullName evidence="12">Bms1-type G domain-containing protein</fullName>
    </recommendedName>
</protein>
<keyword evidence="3" id="KW-0597">Phosphoprotein</keyword>
<dbReference type="GO" id="GO:0034511">
    <property type="term" value="F:U3 snoRNA binding"/>
    <property type="evidence" value="ECO:0007669"/>
    <property type="project" value="TreeGrafter"/>
</dbReference>
<feature type="compositionally biased region" description="Acidic residues" evidence="11">
    <location>
        <begin position="602"/>
        <end position="612"/>
    </location>
</feature>
<feature type="region of interest" description="Disordered" evidence="11">
    <location>
        <begin position="21"/>
        <end position="87"/>
    </location>
</feature>
<evidence type="ECO:0000256" key="4">
    <source>
        <dbReference type="ARBA" id="ARBA00022741"/>
    </source>
</evidence>
<feature type="region of interest" description="Disordered" evidence="11">
    <location>
        <begin position="598"/>
        <end position="633"/>
    </location>
</feature>
<dbReference type="AlphaFoldDB" id="A0A8H5EWY2"/>
<evidence type="ECO:0000256" key="2">
    <source>
        <dbReference type="ARBA" id="ARBA00022517"/>
    </source>
</evidence>
<dbReference type="GO" id="GO:0030686">
    <property type="term" value="C:90S preribosome"/>
    <property type="evidence" value="ECO:0007669"/>
    <property type="project" value="TreeGrafter"/>
</dbReference>
<keyword evidence="14" id="KW-1185">Reference proteome</keyword>
<comment type="subcellular location">
    <subcellularLocation>
        <location evidence="1">Nucleus</location>
        <location evidence="1">Nucleolus</location>
    </subcellularLocation>
</comment>
<evidence type="ECO:0000256" key="9">
    <source>
        <dbReference type="ARBA" id="ARBA00049117"/>
    </source>
</evidence>
<comment type="catalytic activity">
    <reaction evidence="9">
        <text>GTP + H2O = GDP + phosphate + H(+)</text>
        <dbReference type="Rhea" id="RHEA:19669"/>
        <dbReference type="ChEBI" id="CHEBI:15377"/>
        <dbReference type="ChEBI" id="CHEBI:15378"/>
        <dbReference type="ChEBI" id="CHEBI:37565"/>
        <dbReference type="ChEBI" id="CHEBI:43474"/>
        <dbReference type="ChEBI" id="CHEBI:58189"/>
    </reaction>
    <physiologicalReaction direction="left-to-right" evidence="9">
        <dbReference type="Rhea" id="RHEA:19670"/>
    </physiologicalReaction>
</comment>
<dbReference type="InterPro" id="IPR030387">
    <property type="entry name" value="G_Bms1/Tsr1_dom"/>
</dbReference>
<organism evidence="13 14">
    <name type="scientific">Psilocybe cf. subviscida</name>
    <dbReference type="NCBI Taxonomy" id="2480587"/>
    <lineage>
        <taxon>Eukaryota</taxon>
        <taxon>Fungi</taxon>
        <taxon>Dikarya</taxon>
        <taxon>Basidiomycota</taxon>
        <taxon>Agaricomycotina</taxon>
        <taxon>Agaricomycetes</taxon>
        <taxon>Agaricomycetidae</taxon>
        <taxon>Agaricales</taxon>
        <taxon>Agaricineae</taxon>
        <taxon>Strophariaceae</taxon>
        <taxon>Psilocybe</taxon>
    </lineage>
</organism>
<keyword evidence="2" id="KW-0690">Ribosome biogenesis</keyword>
<feature type="region of interest" description="Disordered" evidence="11">
    <location>
        <begin position="1107"/>
        <end position="1170"/>
    </location>
</feature>
<dbReference type="CDD" id="cd01882">
    <property type="entry name" value="BMS1"/>
    <property type="match status" value="1"/>
</dbReference>
<dbReference type="PROSITE" id="PS51714">
    <property type="entry name" value="G_BMS1"/>
    <property type="match status" value="1"/>
</dbReference>
<dbReference type="Proteomes" id="UP000567179">
    <property type="component" value="Unassembled WGS sequence"/>
</dbReference>
<dbReference type="PANTHER" id="PTHR12858">
    <property type="entry name" value="RIBOSOME BIOGENESIS PROTEIN"/>
    <property type="match status" value="1"/>
</dbReference>
<keyword evidence="8" id="KW-0539">Nucleus</keyword>
<evidence type="ECO:0000256" key="11">
    <source>
        <dbReference type="SAM" id="MobiDB-lite"/>
    </source>
</evidence>
<evidence type="ECO:0000313" key="13">
    <source>
        <dbReference type="EMBL" id="KAF5315374.1"/>
    </source>
</evidence>
<feature type="compositionally biased region" description="Acidic residues" evidence="11">
    <location>
        <begin position="677"/>
        <end position="692"/>
    </location>
</feature>
<keyword evidence="6" id="KW-0067">ATP-binding</keyword>
<keyword evidence="7" id="KW-0342">GTP-binding</keyword>
<evidence type="ECO:0000256" key="3">
    <source>
        <dbReference type="ARBA" id="ARBA00022553"/>
    </source>
</evidence>
<dbReference type="InterPro" id="IPR039761">
    <property type="entry name" value="Bms1/Tsr1"/>
</dbReference>
<dbReference type="OrthoDB" id="10260897at2759"/>
<feature type="compositionally biased region" description="Basic and acidic residues" evidence="11">
    <location>
        <begin position="1153"/>
        <end position="1164"/>
    </location>
</feature>
<feature type="compositionally biased region" description="Basic and acidic residues" evidence="11">
    <location>
        <begin position="1107"/>
        <end position="1146"/>
    </location>
</feature>
<dbReference type="Gene3D" id="3.40.50.300">
    <property type="entry name" value="P-loop containing nucleotide triphosphate hydrolases"/>
    <property type="match status" value="1"/>
</dbReference>
<evidence type="ECO:0000256" key="8">
    <source>
        <dbReference type="ARBA" id="ARBA00023242"/>
    </source>
</evidence>
<comment type="caution">
    <text evidence="13">The sequence shown here is derived from an EMBL/GenBank/DDBJ whole genome shotgun (WGS) entry which is preliminary data.</text>
</comment>
<dbReference type="InterPro" id="IPR027417">
    <property type="entry name" value="P-loop_NTPase"/>
</dbReference>
<comment type="similarity">
    <text evidence="10">Belongs to the TRAFAC class translation factor GTPase superfamily. Bms1-like GTPase family. BMS1 subfamily.</text>
</comment>
<feature type="region of interest" description="Disordered" evidence="11">
    <location>
        <begin position="653"/>
        <end position="708"/>
    </location>
</feature>
<dbReference type="GO" id="GO:0005654">
    <property type="term" value="C:nucleoplasm"/>
    <property type="evidence" value="ECO:0007669"/>
    <property type="project" value="UniProtKB-ARBA"/>
</dbReference>
<dbReference type="Pfam" id="PF22298">
    <property type="entry name" value="Tsr1_G-like"/>
    <property type="match status" value="1"/>
</dbReference>
<dbReference type="GO" id="GO:0005524">
    <property type="term" value="F:ATP binding"/>
    <property type="evidence" value="ECO:0007669"/>
    <property type="project" value="UniProtKB-KW"/>
</dbReference>
<evidence type="ECO:0000256" key="7">
    <source>
        <dbReference type="ARBA" id="ARBA00023134"/>
    </source>
</evidence>
<dbReference type="SUPFAM" id="SSF52540">
    <property type="entry name" value="P-loop containing nucleoside triphosphate hydrolases"/>
    <property type="match status" value="1"/>
</dbReference>
<feature type="compositionally biased region" description="Acidic residues" evidence="11">
    <location>
        <begin position="430"/>
        <end position="444"/>
    </location>
</feature>
<accession>A0A8H5EWY2</accession>
<dbReference type="InterPro" id="IPR007034">
    <property type="entry name" value="BMS1_TSR1_C"/>
</dbReference>
<keyword evidence="5" id="KW-0378">Hydrolase</keyword>
<keyword evidence="4" id="KW-0547">Nucleotide-binding</keyword>
<dbReference type="InterPro" id="IPR012948">
    <property type="entry name" value="AARP2CN"/>
</dbReference>
<feature type="domain" description="Bms1-type G" evidence="12">
    <location>
        <begin position="91"/>
        <end position="255"/>
    </location>
</feature>
<evidence type="ECO:0000313" key="14">
    <source>
        <dbReference type="Proteomes" id="UP000567179"/>
    </source>
</evidence>
<dbReference type="GO" id="GO:0000462">
    <property type="term" value="P:maturation of SSU-rRNA from tricistronic rRNA transcript (SSU-rRNA, 5.8S rRNA, LSU-rRNA)"/>
    <property type="evidence" value="ECO:0007669"/>
    <property type="project" value="TreeGrafter"/>
</dbReference>
<dbReference type="GO" id="GO:0032040">
    <property type="term" value="C:small-subunit processome"/>
    <property type="evidence" value="ECO:0007669"/>
    <property type="project" value="UniProtKB-ARBA"/>
</dbReference>
<feature type="compositionally biased region" description="Basic and acidic residues" evidence="11">
    <location>
        <begin position="60"/>
        <end position="76"/>
    </location>
</feature>
<dbReference type="FunFam" id="3.40.50.300:FF:000105">
    <property type="entry name" value="BMS1 ribosome biogenesis factor"/>
    <property type="match status" value="1"/>
</dbReference>
<feature type="region of interest" description="Disordered" evidence="11">
    <location>
        <begin position="423"/>
        <end position="555"/>
    </location>
</feature>
<dbReference type="GO" id="GO:0000479">
    <property type="term" value="P:endonucleolytic cleavage of tricistronic rRNA transcript (SSU-rRNA, 5.8S rRNA, LSU-rRNA)"/>
    <property type="evidence" value="ECO:0007669"/>
    <property type="project" value="TreeGrafter"/>
</dbReference>
<evidence type="ECO:0000256" key="10">
    <source>
        <dbReference type="ARBA" id="ARBA00061391"/>
    </source>
</evidence>
<evidence type="ECO:0000256" key="5">
    <source>
        <dbReference type="ARBA" id="ARBA00022801"/>
    </source>
</evidence>
<evidence type="ECO:0000256" key="6">
    <source>
        <dbReference type="ARBA" id="ARBA00022840"/>
    </source>
</evidence>
<dbReference type="EMBL" id="JAACJJ010000043">
    <property type="protein sequence ID" value="KAF5315374.1"/>
    <property type="molecule type" value="Genomic_DNA"/>
</dbReference>